<protein>
    <submittedName>
        <fullName evidence="3">Uncharacterized protein</fullName>
    </submittedName>
</protein>
<feature type="compositionally biased region" description="Basic and acidic residues" evidence="1">
    <location>
        <begin position="400"/>
        <end position="419"/>
    </location>
</feature>
<reference evidence="3 4" key="1">
    <citation type="submission" date="2024-02" db="EMBL/GenBank/DDBJ databases">
        <authorList>
            <person name="Chen Y."/>
            <person name="Shah S."/>
            <person name="Dougan E. K."/>
            <person name="Thang M."/>
            <person name="Chan C."/>
        </authorList>
    </citation>
    <scope>NUCLEOTIDE SEQUENCE [LARGE SCALE GENOMIC DNA]</scope>
</reference>
<evidence type="ECO:0000313" key="3">
    <source>
        <dbReference type="EMBL" id="CAK9068667.1"/>
    </source>
</evidence>
<evidence type="ECO:0000313" key="4">
    <source>
        <dbReference type="Proteomes" id="UP001642484"/>
    </source>
</evidence>
<sequence>MVVFQSEDEESQSEDDSWFDQLITSGLSKLSEECASLEDPAPDTQPLLHEFSHWEDSQVECSLLDLFEPNKSEATSRPVARPLQGDVHMQEGPLDPPPDVLLVEDSPVSTKIEAKSGATAAQPMGDTLAGKRAHVEFLKKKLLELESAINKSESGAQHVQILEVEVKNEVKEMKAAAESPAESSSKQPWVVMESLPYGGDNDGTLPMDLGGGLPAPVGLLLQKAHQQQEPNKPPTSSSLADGKKPETHEASNAASLPEHPQDPKKKTLEGESMEVEDPKEAKGTPATPPRRRLRRLPSSPAPEAPEAPEGKLEEKIASPPVKQPKKRSKKNTPKKKPKQPEPEANAEAASSAPMQSVEETKPAGKAKARKRATKADPKEPEGADPALPPADANGSSELNNSKEAEAETTGKKKPPGESLRRFAMDHLIETRRDDAAWHHALKLFRAKDVSQKSFMEKYDYWSLSMYWKTCRVGLLQKVPKLEKPVHVLSFGGGHCQTIGMPLEAVRLFVGV</sequence>
<feature type="compositionally biased region" description="Low complexity" evidence="1">
    <location>
        <begin position="342"/>
        <end position="353"/>
    </location>
</feature>
<feature type="compositionally biased region" description="Polar residues" evidence="1">
    <location>
        <begin position="224"/>
        <end position="239"/>
    </location>
</feature>
<organism evidence="3 4">
    <name type="scientific">Durusdinium trenchii</name>
    <dbReference type="NCBI Taxonomy" id="1381693"/>
    <lineage>
        <taxon>Eukaryota</taxon>
        <taxon>Sar</taxon>
        <taxon>Alveolata</taxon>
        <taxon>Dinophyceae</taxon>
        <taxon>Suessiales</taxon>
        <taxon>Symbiodiniaceae</taxon>
        <taxon>Durusdinium</taxon>
    </lineage>
</organism>
<dbReference type="EMBL" id="CAXAMN010022250">
    <property type="protein sequence ID" value="CAK9067634.1"/>
    <property type="molecule type" value="Genomic_DNA"/>
</dbReference>
<feature type="region of interest" description="Disordered" evidence="1">
    <location>
        <begin position="171"/>
        <end position="419"/>
    </location>
</feature>
<dbReference type="Proteomes" id="UP001642484">
    <property type="component" value="Unassembled WGS sequence"/>
</dbReference>
<accession>A0ABP0NY01</accession>
<evidence type="ECO:0000256" key="1">
    <source>
        <dbReference type="SAM" id="MobiDB-lite"/>
    </source>
</evidence>
<feature type="compositionally biased region" description="Basic residues" evidence="1">
    <location>
        <begin position="323"/>
        <end position="337"/>
    </location>
</feature>
<feature type="compositionally biased region" description="Low complexity" evidence="1">
    <location>
        <begin position="176"/>
        <end position="186"/>
    </location>
</feature>
<feature type="compositionally biased region" description="Basic and acidic residues" evidence="1">
    <location>
        <begin position="259"/>
        <end position="269"/>
    </location>
</feature>
<name>A0ABP0NY01_9DINO</name>
<gene>
    <name evidence="2" type="ORF">CCMP2556_LOCUS33226</name>
    <name evidence="3" type="ORF">CCMP2556_LOCUS33736</name>
</gene>
<proteinExistence type="predicted"/>
<keyword evidence="4" id="KW-1185">Reference proteome</keyword>
<evidence type="ECO:0000313" key="2">
    <source>
        <dbReference type="EMBL" id="CAK9067634.1"/>
    </source>
</evidence>
<feature type="region of interest" description="Disordered" evidence="1">
    <location>
        <begin position="72"/>
        <end position="98"/>
    </location>
</feature>
<comment type="caution">
    <text evidence="3">The sequence shown here is derived from an EMBL/GenBank/DDBJ whole genome shotgun (WGS) entry which is preliminary data.</text>
</comment>
<dbReference type="EMBL" id="CAXAMN010022361">
    <property type="protein sequence ID" value="CAK9068667.1"/>
    <property type="molecule type" value="Genomic_DNA"/>
</dbReference>